<name>A0ABN8S885_9CNID</name>
<dbReference type="InterPro" id="IPR057926">
    <property type="entry name" value="QRICH1_dom"/>
</dbReference>
<keyword evidence="1" id="KW-1017">Isopeptide bond</keyword>
<sequence>MSAEGASSERFREPKTFCEEEELVEKAVPSSTKYKNKWALSVFGEWQFARTIKVPVLDPGGLFKDYDLHKLATLSTGIEEMDALSLNYWLSKFVMEVAKKTGERYPAKTIYGMVCGIRRHLEEKNGAEALNPLNNSDRRFTLFRRALDAEMKDATREGLHVKNKKEEKESVTEEEEELFWNLNLLGMSTAKSLLNTVYFYNGKLFGLRGGEHRSLVLTNFEVGSNFVKFEENSCKTFHGGLTDLKYIPKVVKHICHPLGETHERCLVEMYKLYIGLVQTIGKDCNAFYFRPSKSKLRFEKAPVGINKLNDILPEMCKAAGLKGKTSHCLRVTCASSLFNAGVEEKLIRERTGHRSDSLFKYEKPSKEKITEVSSVLGPSTSATEVKISEEKDLSCLTSSDAQDVVSAGPLNSCSFANCSVKIKVQYLQ</sequence>
<dbReference type="Gene3D" id="1.10.443.10">
    <property type="entry name" value="Intergrase catalytic core"/>
    <property type="match status" value="1"/>
</dbReference>
<dbReference type="InterPro" id="IPR052787">
    <property type="entry name" value="MAVS"/>
</dbReference>
<evidence type="ECO:0000259" key="5">
    <source>
        <dbReference type="Pfam" id="PF12012"/>
    </source>
</evidence>
<feature type="domain" description="ZMYM2-like/QRICH1 C-terminal" evidence="5">
    <location>
        <begin position="171"/>
        <end position="315"/>
    </location>
</feature>
<proteinExistence type="predicted"/>
<dbReference type="SUPFAM" id="SSF56349">
    <property type="entry name" value="DNA breaking-rejoining enzymes"/>
    <property type="match status" value="1"/>
</dbReference>
<keyword evidence="3" id="KW-0832">Ubl conjugation</keyword>
<accession>A0ABN8S885</accession>
<keyword evidence="8" id="KW-1185">Reference proteome</keyword>
<dbReference type="PANTHER" id="PTHR21446:SF12">
    <property type="entry name" value="POTASSIUM CHANNEL TETRAMERIZATION DOMAIN CONTAINING 1"/>
    <property type="match status" value="1"/>
</dbReference>
<evidence type="ECO:0000313" key="8">
    <source>
        <dbReference type="Proteomes" id="UP001159405"/>
    </source>
</evidence>
<dbReference type="InterPro" id="IPR013762">
    <property type="entry name" value="Integrase-like_cat_sf"/>
</dbReference>
<organism evidence="7 8">
    <name type="scientific">Porites lobata</name>
    <dbReference type="NCBI Taxonomy" id="104759"/>
    <lineage>
        <taxon>Eukaryota</taxon>
        <taxon>Metazoa</taxon>
        <taxon>Cnidaria</taxon>
        <taxon>Anthozoa</taxon>
        <taxon>Hexacorallia</taxon>
        <taxon>Scleractinia</taxon>
        <taxon>Fungiina</taxon>
        <taxon>Poritidae</taxon>
        <taxon>Porites</taxon>
    </lineage>
</organism>
<protein>
    <submittedName>
        <fullName evidence="7">Uncharacterized protein</fullName>
    </submittedName>
</protein>
<evidence type="ECO:0000256" key="1">
    <source>
        <dbReference type="ARBA" id="ARBA00022499"/>
    </source>
</evidence>
<evidence type="ECO:0000256" key="2">
    <source>
        <dbReference type="ARBA" id="ARBA00022553"/>
    </source>
</evidence>
<dbReference type="InterPro" id="IPR011010">
    <property type="entry name" value="DNA_brk_join_enz"/>
</dbReference>
<comment type="caution">
    <text evidence="7">The sequence shown here is derived from an EMBL/GenBank/DDBJ whole genome shotgun (WGS) entry which is preliminary data.</text>
</comment>
<evidence type="ECO:0000256" key="4">
    <source>
        <dbReference type="ARBA" id="ARBA00023172"/>
    </source>
</evidence>
<reference evidence="7 8" key="1">
    <citation type="submission" date="2022-05" db="EMBL/GenBank/DDBJ databases">
        <authorList>
            <consortium name="Genoscope - CEA"/>
            <person name="William W."/>
        </authorList>
    </citation>
    <scope>NUCLEOTIDE SEQUENCE [LARGE SCALE GENOMIC DNA]</scope>
</reference>
<dbReference type="Pfam" id="PF25561">
    <property type="entry name" value="QRICH1"/>
    <property type="match status" value="1"/>
</dbReference>
<dbReference type="EMBL" id="CALNXK010000578">
    <property type="protein sequence ID" value="CAH3187927.1"/>
    <property type="molecule type" value="Genomic_DNA"/>
</dbReference>
<evidence type="ECO:0000256" key="3">
    <source>
        <dbReference type="ARBA" id="ARBA00022843"/>
    </source>
</evidence>
<keyword evidence="4" id="KW-0233">DNA recombination</keyword>
<keyword evidence="2" id="KW-0597">Phosphoprotein</keyword>
<evidence type="ECO:0000313" key="7">
    <source>
        <dbReference type="EMBL" id="CAH3187927.1"/>
    </source>
</evidence>
<gene>
    <name evidence="7" type="ORF">PLOB_00038551</name>
</gene>
<dbReference type="Pfam" id="PF12012">
    <property type="entry name" value="DUF3504"/>
    <property type="match status" value="1"/>
</dbReference>
<dbReference type="InterPro" id="IPR021893">
    <property type="entry name" value="ZMYM2-like_C"/>
</dbReference>
<dbReference type="PANTHER" id="PTHR21446">
    <property type="entry name" value="DUF3504 DOMAIN-CONTAINING PROTEIN"/>
    <property type="match status" value="1"/>
</dbReference>
<evidence type="ECO:0000259" key="6">
    <source>
        <dbReference type="Pfam" id="PF25561"/>
    </source>
</evidence>
<feature type="domain" description="QRICH1-like" evidence="6">
    <location>
        <begin position="69"/>
        <end position="152"/>
    </location>
</feature>
<dbReference type="Proteomes" id="UP001159405">
    <property type="component" value="Unassembled WGS sequence"/>
</dbReference>